<accession>A0ABX2PZW8</accession>
<evidence type="ECO:0000256" key="2">
    <source>
        <dbReference type="ARBA" id="ARBA00022748"/>
    </source>
</evidence>
<dbReference type="PANTHER" id="PTHR42852">
    <property type="entry name" value="THIOL:DISULFIDE INTERCHANGE PROTEIN DSBE"/>
    <property type="match status" value="1"/>
</dbReference>
<keyword evidence="5" id="KW-0732">Signal</keyword>
<evidence type="ECO:0000256" key="3">
    <source>
        <dbReference type="ARBA" id="ARBA00023157"/>
    </source>
</evidence>
<dbReference type="Pfam" id="PF08534">
    <property type="entry name" value="Redoxin"/>
    <property type="match status" value="1"/>
</dbReference>
<feature type="domain" description="Thioredoxin" evidence="6">
    <location>
        <begin position="43"/>
        <end position="182"/>
    </location>
</feature>
<proteinExistence type="predicted"/>
<dbReference type="PROSITE" id="PS51352">
    <property type="entry name" value="THIOREDOXIN_2"/>
    <property type="match status" value="1"/>
</dbReference>
<reference evidence="7 8" key="1">
    <citation type="submission" date="2020-05" db="EMBL/GenBank/DDBJ databases">
        <title>Hymenobacter terrestris sp. nov. and Hymenobacter lapidiphilus sp. nov., isolated from regoliths in Antarctica.</title>
        <authorList>
            <person name="Sedlacek I."/>
            <person name="Pantucek R."/>
            <person name="Zeman M."/>
            <person name="Holochova P."/>
            <person name="Kralova S."/>
            <person name="Stankova E."/>
            <person name="Sedo O."/>
            <person name="Micenkova L."/>
            <person name="Svec P."/>
            <person name="Gupta V."/>
            <person name="Sood U."/>
            <person name="Korpole U.S."/>
            <person name="Lal R."/>
        </authorList>
    </citation>
    <scope>NUCLEOTIDE SEQUENCE [LARGE SCALE GENOMIC DNA]</scope>
    <source>
        <strain evidence="7 8">P5252</strain>
    </source>
</reference>
<evidence type="ECO:0000256" key="4">
    <source>
        <dbReference type="ARBA" id="ARBA00023284"/>
    </source>
</evidence>
<evidence type="ECO:0000259" key="6">
    <source>
        <dbReference type="PROSITE" id="PS51352"/>
    </source>
</evidence>
<keyword evidence="4" id="KW-0676">Redox-active center</keyword>
<organism evidence="7 8">
    <name type="scientific">Hymenobacter terrestris</name>
    <dbReference type="NCBI Taxonomy" id="2748310"/>
    <lineage>
        <taxon>Bacteria</taxon>
        <taxon>Pseudomonadati</taxon>
        <taxon>Bacteroidota</taxon>
        <taxon>Cytophagia</taxon>
        <taxon>Cytophagales</taxon>
        <taxon>Hymenobacteraceae</taxon>
        <taxon>Hymenobacter</taxon>
    </lineage>
</organism>
<dbReference type="InterPro" id="IPR036249">
    <property type="entry name" value="Thioredoxin-like_sf"/>
</dbReference>
<feature type="chain" id="PRO_5046561584" evidence="5">
    <location>
        <begin position="22"/>
        <end position="184"/>
    </location>
</feature>
<dbReference type="InterPro" id="IPR013766">
    <property type="entry name" value="Thioredoxin_domain"/>
</dbReference>
<comment type="caution">
    <text evidence="7">The sequence shown here is derived from an EMBL/GenBank/DDBJ whole genome shotgun (WGS) entry which is preliminary data.</text>
</comment>
<comment type="subcellular location">
    <subcellularLocation>
        <location evidence="1">Cell envelope</location>
    </subcellularLocation>
</comment>
<dbReference type="CDD" id="cd02966">
    <property type="entry name" value="TlpA_like_family"/>
    <property type="match status" value="1"/>
</dbReference>
<dbReference type="InterPro" id="IPR050553">
    <property type="entry name" value="Thioredoxin_ResA/DsbE_sf"/>
</dbReference>
<feature type="signal peptide" evidence="5">
    <location>
        <begin position="1"/>
        <end position="21"/>
    </location>
</feature>
<dbReference type="InterPro" id="IPR013740">
    <property type="entry name" value="Redoxin"/>
</dbReference>
<evidence type="ECO:0000313" key="7">
    <source>
        <dbReference type="EMBL" id="NVO84214.1"/>
    </source>
</evidence>
<sequence length="184" mass="19879">MTCKTLLYQVPLLALSLLSFASPPPVAVGAAQRGSLPAILGRTDVAPTAGILQLVTAEGRPVDLNQFRGKAVFVGMWATWCAPCRVEMSGIEALAARMDTSKVAFVLISLDKNPEKALKFMQRQGFRLPVYFPAAPLPPPFNSQTIPNTVILSPDGHVAARYEGSVDYDTPEFRQALEKLAARP</sequence>
<name>A0ABX2PZW8_9BACT</name>
<dbReference type="RefSeq" id="WP_176898534.1">
    <property type="nucleotide sequence ID" value="NZ_JABKAV010000009.1"/>
</dbReference>
<keyword evidence="2" id="KW-0201">Cytochrome c-type biogenesis</keyword>
<dbReference type="PANTHER" id="PTHR42852:SF6">
    <property type="entry name" value="THIOL:DISULFIDE INTERCHANGE PROTEIN DSBE"/>
    <property type="match status" value="1"/>
</dbReference>
<dbReference type="Proteomes" id="UP000626554">
    <property type="component" value="Unassembled WGS sequence"/>
</dbReference>
<dbReference type="SUPFAM" id="SSF52833">
    <property type="entry name" value="Thioredoxin-like"/>
    <property type="match status" value="1"/>
</dbReference>
<evidence type="ECO:0000256" key="5">
    <source>
        <dbReference type="SAM" id="SignalP"/>
    </source>
</evidence>
<protein>
    <submittedName>
        <fullName evidence="7">TlpA family protein disulfide reductase</fullName>
    </submittedName>
</protein>
<dbReference type="EMBL" id="JABKAV010000009">
    <property type="protein sequence ID" value="NVO84214.1"/>
    <property type="molecule type" value="Genomic_DNA"/>
</dbReference>
<evidence type="ECO:0000256" key="1">
    <source>
        <dbReference type="ARBA" id="ARBA00004196"/>
    </source>
</evidence>
<dbReference type="InterPro" id="IPR017937">
    <property type="entry name" value="Thioredoxin_CS"/>
</dbReference>
<dbReference type="PROSITE" id="PS00194">
    <property type="entry name" value="THIOREDOXIN_1"/>
    <property type="match status" value="1"/>
</dbReference>
<keyword evidence="8" id="KW-1185">Reference proteome</keyword>
<gene>
    <name evidence="7" type="ORF">HW556_04915</name>
</gene>
<evidence type="ECO:0000313" key="8">
    <source>
        <dbReference type="Proteomes" id="UP000626554"/>
    </source>
</evidence>
<keyword evidence="3" id="KW-1015">Disulfide bond</keyword>
<dbReference type="Gene3D" id="3.40.30.10">
    <property type="entry name" value="Glutaredoxin"/>
    <property type="match status" value="1"/>
</dbReference>